<keyword evidence="2" id="KW-0597">Phosphoprotein</keyword>
<evidence type="ECO:0000256" key="2">
    <source>
        <dbReference type="ARBA" id="ARBA00022553"/>
    </source>
</evidence>
<comment type="subcellular location">
    <subcellularLocation>
        <location evidence="1">Nucleus</location>
    </subcellularLocation>
</comment>
<evidence type="ECO:0000313" key="8">
    <source>
        <dbReference type="Proteomes" id="UP000044602"/>
    </source>
</evidence>
<sequence>MALKLPPSKCTTTRPRGVRARRLCDEADKMSGYPTSPRRRHILSSINPEHDDAEPPSKRRRRSASPLRDRDEERPHARRERTKTRDMERDAQKTRPPRARSKDEARTYETEETSGAGDHKPRGKRFRFKSSQPRASHRHDDDAEHGASSPSRRKRHRRRRHQSPTPPDPYAPQPLSPDAAFRESLFDAMADDEGAAYWESVYGQPVHEYAAEARGELEQMNEEEYATYVRRRMWEKTHEGLLEEREARKKARDAAQEARAREDRDARRRERVNREMEESLRRGEERRARRGWKDRFAEYGRAWAAWEADTGARDAKGLPWPVESGKRADVGDGALVRPFFVLGLDAAGIGERDFAVRLREERVRWHPDKIQQRVAGGHVDPEVMRDVTAVFQVVDKLWGETRQGK</sequence>
<evidence type="ECO:0000256" key="6">
    <source>
        <dbReference type="SAM" id="MobiDB-lite"/>
    </source>
</evidence>
<evidence type="ECO:0000256" key="4">
    <source>
        <dbReference type="ARBA" id="ARBA00023043"/>
    </source>
</evidence>
<feature type="region of interest" description="Disordered" evidence="6">
    <location>
        <begin position="243"/>
        <end position="284"/>
    </location>
</feature>
<evidence type="ECO:0008006" key="9">
    <source>
        <dbReference type="Google" id="ProtNLM"/>
    </source>
</evidence>
<dbReference type="GO" id="GO:0043124">
    <property type="term" value="P:negative regulation of canonical NF-kappaB signal transduction"/>
    <property type="evidence" value="ECO:0007669"/>
    <property type="project" value="InterPro"/>
</dbReference>
<feature type="compositionally biased region" description="Basic and acidic residues" evidence="6">
    <location>
        <begin position="100"/>
        <end position="109"/>
    </location>
</feature>
<dbReference type="GO" id="GO:0005634">
    <property type="term" value="C:nucleus"/>
    <property type="evidence" value="ECO:0007669"/>
    <property type="project" value="UniProtKB-SubCell"/>
</dbReference>
<reference evidence="8" key="1">
    <citation type="submission" date="2015-05" db="EMBL/GenBank/DDBJ databases">
        <authorList>
            <person name="Fogelqvist Johan"/>
        </authorList>
    </citation>
    <scope>NUCLEOTIDE SEQUENCE [LARGE SCALE GENOMIC DNA]</scope>
</reference>
<accession>A0A0G4M216</accession>
<evidence type="ECO:0000256" key="1">
    <source>
        <dbReference type="ARBA" id="ARBA00004123"/>
    </source>
</evidence>
<feature type="compositionally biased region" description="Basic residues" evidence="6">
    <location>
        <begin position="151"/>
        <end position="162"/>
    </location>
</feature>
<evidence type="ECO:0000313" key="7">
    <source>
        <dbReference type="EMBL" id="CRK28329.1"/>
    </source>
</evidence>
<dbReference type="PANTHER" id="PTHR15263:SF1">
    <property type="entry name" value="NF-KAPPA-B INHIBITOR-LIKE PROTEIN 1"/>
    <property type="match status" value="1"/>
</dbReference>
<proteinExistence type="predicted"/>
<feature type="region of interest" description="Disordered" evidence="6">
    <location>
        <begin position="1"/>
        <end position="187"/>
    </location>
</feature>
<dbReference type="InterPro" id="IPR038753">
    <property type="entry name" value="NFKBIL1"/>
</dbReference>
<dbReference type="PANTHER" id="PTHR15263">
    <property type="entry name" value="I-KAPPA-B-LIKE PROTEIN IKBL"/>
    <property type="match status" value="1"/>
</dbReference>
<protein>
    <recommendedName>
        <fullName evidence="9">J domain-containing protein</fullName>
    </recommendedName>
</protein>
<name>A0A0G4M216_VERLO</name>
<keyword evidence="3" id="KW-0677">Repeat</keyword>
<organism evidence="7 8">
    <name type="scientific">Verticillium longisporum</name>
    <name type="common">Verticillium dahliae var. longisporum</name>
    <dbReference type="NCBI Taxonomy" id="100787"/>
    <lineage>
        <taxon>Eukaryota</taxon>
        <taxon>Fungi</taxon>
        <taxon>Dikarya</taxon>
        <taxon>Ascomycota</taxon>
        <taxon>Pezizomycotina</taxon>
        <taxon>Sordariomycetes</taxon>
        <taxon>Hypocreomycetidae</taxon>
        <taxon>Glomerellales</taxon>
        <taxon>Plectosphaerellaceae</taxon>
        <taxon>Verticillium</taxon>
    </lineage>
</organism>
<keyword evidence="8" id="KW-1185">Reference proteome</keyword>
<feature type="compositionally biased region" description="Pro residues" evidence="6">
    <location>
        <begin position="164"/>
        <end position="175"/>
    </location>
</feature>
<gene>
    <name evidence="7" type="ORF">BN1708_015192</name>
</gene>
<dbReference type="Proteomes" id="UP000044602">
    <property type="component" value="Unassembled WGS sequence"/>
</dbReference>
<dbReference type="EMBL" id="CVQH01020707">
    <property type="protein sequence ID" value="CRK28329.1"/>
    <property type="molecule type" value="Genomic_DNA"/>
</dbReference>
<keyword evidence="5" id="KW-0539">Nucleus</keyword>
<evidence type="ECO:0000256" key="5">
    <source>
        <dbReference type="ARBA" id="ARBA00023242"/>
    </source>
</evidence>
<feature type="compositionally biased region" description="Basic and acidic residues" evidence="6">
    <location>
        <begin position="48"/>
        <end position="57"/>
    </location>
</feature>
<feature type="compositionally biased region" description="Basic and acidic residues" evidence="6">
    <location>
        <begin position="83"/>
        <end position="93"/>
    </location>
</feature>
<evidence type="ECO:0000256" key="3">
    <source>
        <dbReference type="ARBA" id="ARBA00022737"/>
    </source>
</evidence>
<dbReference type="AlphaFoldDB" id="A0A0G4M216"/>
<keyword evidence="4" id="KW-0040">ANK repeat</keyword>